<feature type="compositionally biased region" description="Basic and acidic residues" evidence="12">
    <location>
        <begin position="360"/>
        <end position="381"/>
    </location>
</feature>
<sequence length="388" mass="45464">MIDKQFINDDFLKVALANIEYKNRDADRNQAHNQNLFERQEYLKAKPRVNYIATQDTTQFQYKGQTLYIKQWFDFRIYQRSLIISSYYNFKILKELVNEALDYNLYQEKDMTQIYAVQSGSRWQKIFVKTPRTLESVILPKQTTEFLIQDVKKFYSREKWYYSKGVPFRRGYLLYGPPGAGKTSFVYALAGLLKMNICVVSLNSKRMSDQILQNLLQCTPPKSIILMEDVDTLYDQRTQSNRSQVTFSGFLNCIDGILAQEGHVLFMTTNHREKLDSALIRPGRADVHVKLDHADKYQIQKLFCNIFSENEGVGKAAELFSEKIPEKTISMAMLQSHFMKYIDDMQMAVEKYQEVIDNMEEQKENDEKQKIENNDTTENKKKGGNQNL</sequence>
<dbReference type="GO" id="GO:0005524">
    <property type="term" value="F:ATP binding"/>
    <property type="evidence" value="ECO:0007669"/>
    <property type="project" value="UniProtKB-KW"/>
</dbReference>
<comment type="subcellular location">
    <subcellularLocation>
        <location evidence="1">Mitochondrion inner membrane</location>
        <topology evidence="1">Single-pass membrane protein</topology>
    </subcellularLocation>
</comment>
<feature type="region of interest" description="Disordered" evidence="12">
    <location>
        <begin position="360"/>
        <end position="388"/>
    </location>
</feature>
<evidence type="ECO:0000256" key="9">
    <source>
        <dbReference type="ARBA" id="ARBA00023128"/>
    </source>
</evidence>
<keyword evidence="6 14" id="KW-0378">Hydrolase</keyword>
<dbReference type="AlphaFoldDB" id="A0A0V0Q9V2"/>
<dbReference type="GO" id="GO:0005743">
    <property type="term" value="C:mitochondrial inner membrane"/>
    <property type="evidence" value="ECO:0007669"/>
    <property type="project" value="UniProtKB-SubCell"/>
</dbReference>
<dbReference type="EMBL" id="LDAU01000223">
    <property type="protein sequence ID" value="KRW98961.1"/>
    <property type="molecule type" value="Genomic_DNA"/>
</dbReference>
<evidence type="ECO:0000256" key="1">
    <source>
        <dbReference type="ARBA" id="ARBA00004434"/>
    </source>
</evidence>
<dbReference type="InParanoid" id="A0A0V0Q9V2"/>
<dbReference type="InterPro" id="IPR014851">
    <property type="entry name" value="BCS1_N"/>
</dbReference>
<evidence type="ECO:0000313" key="14">
    <source>
        <dbReference type="EMBL" id="KRW98961.1"/>
    </source>
</evidence>
<dbReference type="Proteomes" id="UP000054937">
    <property type="component" value="Unassembled WGS sequence"/>
</dbReference>
<keyword evidence="9" id="KW-0496">Mitochondrion</keyword>
<dbReference type="Pfam" id="PF08740">
    <property type="entry name" value="BCS1_N"/>
    <property type="match status" value="1"/>
</dbReference>
<dbReference type="InterPro" id="IPR057495">
    <property type="entry name" value="AAA_lid_BCS1"/>
</dbReference>
<evidence type="ECO:0000256" key="10">
    <source>
        <dbReference type="ARBA" id="ARBA00023136"/>
    </source>
</evidence>
<dbReference type="InterPro" id="IPR050747">
    <property type="entry name" value="Mitochondrial_chaperone_BCS1"/>
</dbReference>
<protein>
    <submittedName>
        <fullName evidence="14">p-loop containing nucleoside triphosphate hydrolase</fullName>
    </submittedName>
</protein>
<dbReference type="InterPro" id="IPR003959">
    <property type="entry name" value="ATPase_AAA_core"/>
</dbReference>
<evidence type="ECO:0000256" key="7">
    <source>
        <dbReference type="ARBA" id="ARBA00022840"/>
    </source>
</evidence>
<comment type="caution">
    <text evidence="14">The sequence shown here is derived from an EMBL/GenBank/DDBJ whole genome shotgun (WGS) entry which is preliminary data.</text>
</comment>
<name>A0A0V0Q9V2_PSEPJ</name>
<evidence type="ECO:0000256" key="6">
    <source>
        <dbReference type="ARBA" id="ARBA00022801"/>
    </source>
</evidence>
<dbReference type="SUPFAM" id="SSF52540">
    <property type="entry name" value="P-loop containing nucleoside triphosphate hydrolases"/>
    <property type="match status" value="1"/>
</dbReference>
<dbReference type="InterPro" id="IPR027417">
    <property type="entry name" value="P-loop_NTPase"/>
</dbReference>
<dbReference type="GO" id="GO:0016887">
    <property type="term" value="F:ATP hydrolysis activity"/>
    <property type="evidence" value="ECO:0007669"/>
    <property type="project" value="InterPro"/>
</dbReference>
<feature type="domain" description="AAA+ ATPase" evidence="13">
    <location>
        <begin position="168"/>
        <end position="295"/>
    </location>
</feature>
<keyword evidence="10" id="KW-0472">Membrane</keyword>
<keyword evidence="15" id="KW-1185">Reference proteome</keyword>
<accession>A0A0V0Q9V2</accession>
<dbReference type="OMA" id="HEHSTAY"/>
<comment type="similarity">
    <text evidence="2">Belongs to the AAA ATPase family. BCS1 subfamily.</text>
</comment>
<evidence type="ECO:0000256" key="2">
    <source>
        <dbReference type="ARBA" id="ARBA00007448"/>
    </source>
</evidence>
<dbReference type="Pfam" id="PF00004">
    <property type="entry name" value="AAA"/>
    <property type="match status" value="1"/>
</dbReference>
<keyword evidence="8" id="KW-1133">Transmembrane helix</keyword>
<dbReference type="PANTHER" id="PTHR23070">
    <property type="entry name" value="BCS1 AAA-TYPE ATPASE"/>
    <property type="match status" value="1"/>
</dbReference>
<evidence type="ECO:0000256" key="4">
    <source>
        <dbReference type="ARBA" id="ARBA00022741"/>
    </source>
</evidence>
<dbReference type="InterPro" id="IPR003593">
    <property type="entry name" value="AAA+_ATPase"/>
</dbReference>
<keyword evidence="5" id="KW-0999">Mitochondrion inner membrane</keyword>
<proteinExistence type="inferred from homology"/>
<dbReference type="SMART" id="SM00382">
    <property type="entry name" value="AAA"/>
    <property type="match status" value="1"/>
</dbReference>
<dbReference type="FunCoup" id="A0A0V0Q9V2">
    <property type="interactions" value="102"/>
</dbReference>
<gene>
    <name evidence="14" type="ORF">PPERSA_11562</name>
</gene>
<evidence type="ECO:0000256" key="12">
    <source>
        <dbReference type="SAM" id="MobiDB-lite"/>
    </source>
</evidence>
<reference evidence="14 15" key="1">
    <citation type="journal article" date="2015" name="Sci. Rep.">
        <title>Genome of the facultative scuticociliatosis pathogen Pseudocohnilembus persalinus provides insight into its virulence through horizontal gene transfer.</title>
        <authorList>
            <person name="Xiong J."/>
            <person name="Wang G."/>
            <person name="Cheng J."/>
            <person name="Tian M."/>
            <person name="Pan X."/>
            <person name="Warren A."/>
            <person name="Jiang C."/>
            <person name="Yuan D."/>
            <person name="Miao W."/>
        </authorList>
    </citation>
    <scope>NUCLEOTIDE SEQUENCE [LARGE SCALE GENOMIC DNA]</scope>
    <source>
        <strain evidence="14">36N120E</strain>
    </source>
</reference>
<evidence type="ECO:0000256" key="5">
    <source>
        <dbReference type="ARBA" id="ARBA00022792"/>
    </source>
</evidence>
<dbReference type="Gene3D" id="3.40.50.300">
    <property type="entry name" value="P-loop containing nucleotide triphosphate hydrolases"/>
    <property type="match status" value="1"/>
</dbReference>
<dbReference type="Pfam" id="PF25426">
    <property type="entry name" value="AAA_lid_BCS1"/>
    <property type="match status" value="1"/>
</dbReference>
<evidence type="ECO:0000256" key="8">
    <source>
        <dbReference type="ARBA" id="ARBA00022989"/>
    </source>
</evidence>
<keyword evidence="3" id="KW-0812">Transmembrane</keyword>
<keyword evidence="7" id="KW-0067">ATP-binding</keyword>
<evidence type="ECO:0000256" key="3">
    <source>
        <dbReference type="ARBA" id="ARBA00022692"/>
    </source>
</evidence>
<comment type="catalytic activity">
    <reaction evidence="11">
        <text>ATP + H2O = ADP + phosphate + H(+)</text>
        <dbReference type="Rhea" id="RHEA:13065"/>
        <dbReference type="ChEBI" id="CHEBI:15377"/>
        <dbReference type="ChEBI" id="CHEBI:15378"/>
        <dbReference type="ChEBI" id="CHEBI:30616"/>
        <dbReference type="ChEBI" id="CHEBI:43474"/>
        <dbReference type="ChEBI" id="CHEBI:456216"/>
    </reaction>
    <physiologicalReaction direction="left-to-right" evidence="11">
        <dbReference type="Rhea" id="RHEA:13066"/>
    </physiologicalReaction>
</comment>
<dbReference type="OrthoDB" id="10251412at2759"/>
<evidence type="ECO:0000259" key="13">
    <source>
        <dbReference type="SMART" id="SM00382"/>
    </source>
</evidence>
<organism evidence="14 15">
    <name type="scientific">Pseudocohnilembus persalinus</name>
    <name type="common">Ciliate</name>
    <dbReference type="NCBI Taxonomy" id="266149"/>
    <lineage>
        <taxon>Eukaryota</taxon>
        <taxon>Sar</taxon>
        <taxon>Alveolata</taxon>
        <taxon>Ciliophora</taxon>
        <taxon>Intramacronucleata</taxon>
        <taxon>Oligohymenophorea</taxon>
        <taxon>Scuticociliatia</taxon>
        <taxon>Philasterida</taxon>
        <taxon>Pseudocohnilembidae</taxon>
        <taxon>Pseudocohnilembus</taxon>
    </lineage>
</organism>
<evidence type="ECO:0000256" key="11">
    <source>
        <dbReference type="ARBA" id="ARBA00048778"/>
    </source>
</evidence>
<keyword evidence="4" id="KW-0547">Nucleotide-binding</keyword>
<evidence type="ECO:0000313" key="15">
    <source>
        <dbReference type="Proteomes" id="UP000054937"/>
    </source>
</evidence>